<dbReference type="GO" id="GO:0003879">
    <property type="term" value="F:ATP phosphoribosyltransferase activity"/>
    <property type="evidence" value="ECO:0007669"/>
    <property type="project" value="UniProtKB-EC"/>
</dbReference>
<organism evidence="3">
    <name type="scientific">hydrothermal vent metagenome</name>
    <dbReference type="NCBI Taxonomy" id="652676"/>
    <lineage>
        <taxon>unclassified sequences</taxon>
        <taxon>metagenomes</taxon>
        <taxon>ecological metagenomes</taxon>
    </lineage>
</organism>
<dbReference type="Gene3D" id="3.30.930.10">
    <property type="entry name" value="Bira Bifunctional Protein, Domain 2"/>
    <property type="match status" value="1"/>
</dbReference>
<accession>A0A3B1DSM8</accession>
<evidence type="ECO:0000313" key="3">
    <source>
        <dbReference type="EMBL" id="VAY87126.1"/>
    </source>
</evidence>
<name>A0A3B1DSM8_9ZZZZ</name>
<keyword evidence="3" id="KW-0808">Transferase</keyword>
<dbReference type="AlphaFoldDB" id="A0A3B1DSM8"/>
<keyword evidence="3" id="KW-0328">Glycosyltransferase</keyword>
<dbReference type="NCBIfam" id="NF008946">
    <property type="entry name" value="PRK12293.1"/>
    <property type="match status" value="1"/>
</dbReference>
<dbReference type="InterPro" id="IPR004516">
    <property type="entry name" value="HisRS/HisZ"/>
</dbReference>
<keyword evidence="1" id="KW-0368">Histidine biosynthesis</keyword>
<gene>
    <name evidence="3" type="ORF">MNB_ARC-1_697</name>
</gene>
<dbReference type="PANTHER" id="PTHR43707:SF6">
    <property type="entry name" value="ATP PHOSPHORIBOSYLTRANSFERASE REGULATORY SUBUNIT"/>
    <property type="match status" value="1"/>
</dbReference>
<dbReference type="GO" id="GO:0004821">
    <property type="term" value="F:histidine-tRNA ligase activity"/>
    <property type="evidence" value="ECO:0007669"/>
    <property type="project" value="TreeGrafter"/>
</dbReference>
<dbReference type="GO" id="GO:0005737">
    <property type="term" value="C:cytoplasm"/>
    <property type="evidence" value="ECO:0007669"/>
    <property type="project" value="InterPro"/>
</dbReference>
<proteinExistence type="predicted"/>
<protein>
    <submittedName>
        <fullName evidence="3">ATP phosphoribosyltransferase regulatory subunit, divergent variant</fullName>
        <ecNumber evidence="3">2.4.2.17</ecNumber>
    </submittedName>
</protein>
<dbReference type="InterPro" id="IPR041715">
    <property type="entry name" value="HisRS-like_core"/>
</dbReference>
<dbReference type="GO" id="GO:0006427">
    <property type="term" value="P:histidyl-tRNA aminoacylation"/>
    <property type="evidence" value="ECO:0007669"/>
    <property type="project" value="TreeGrafter"/>
</dbReference>
<dbReference type="GO" id="GO:0000105">
    <property type="term" value="P:L-histidine biosynthetic process"/>
    <property type="evidence" value="ECO:0007669"/>
    <property type="project" value="UniProtKB-KW"/>
</dbReference>
<dbReference type="InterPro" id="IPR045864">
    <property type="entry name" value="aa-tRNA-synth_II/BPL/LPL"/>
</dbReference>
<keyword evidence="1" id="KW-0028">Amino-acid biosynthesis</keyword>
<evidence type="ECO:0000256" key="1">
    <source>
        <dbReference type="ARBA" id="ARBA00023102"/>
    </source>
</evidence>
<dbReference type="PANTHER" id="PTHR43707">
    <property type="entry name" value="HISTIDYL-TRNA SYNTHETASE"/>
    <property type="match status" value="1"/>
</dbReference>
<dbReference type="Pfam" id="PF13393">
    <property type="entry name" value="tRNA-synt_His"/>
    <property type="match status" value="1"/>
</dbReference>
<sequence length="285" mass="32519">MIFEHEIPKGSRLYFGKTAKQKRFLEAKVSAFFSKIGFEEVVTPNFSYSQHQSIDNTKDLITVTDEANNDVALRADSTLDVVRIITKRLGRTTTHKKWFYIQPVFIYPSTETYQIGCEWIEHNDVSDLINLNADILTLLKIRPTIQIANINIPKLICDYLNISIENFKNGEVGELFELNIDWLNKLIAVKSVQELKNIINIVPSSIKNELEKLLNIASSIKYSNVIVSPLYYDAMKYYDDVYYIVIKDNLIIASGGGYQSDGIISLGFALYTDNLLEILKDQKGL</sequence>
<dbReference type="EC" id="2.4.2.17" evidence="3"/>
<reference evidence="3" key="1">
    <citation type="submission" date="2018-10" db="EMBL/GenBank/DDBJ databases">
        <authorList>
            <person name="Aoki K."/>
        </authorList>
    </citation>
    <scope>NUCLEOTIDE SEQUENCE</scope>
</reference>
<dbReference type="SUPFAM" id="SSF55681">
    <property type="entry name" value="Class II aaRS and biotin synthetases"/>
    <property type="match status" value="1"/>
</dbReference>
<evidence type="ECO:0000259" key="2">
    <source>
        <dbReference type="Pfam" id="PF13393"/>
    </source>
</evidence>
<feature type="domain" description="Class II Histidinyl-tRNA synthetase (HisRS)-like catalytic core" evidence="2">
    <location>
        <begin position="18"/>
        <end position="199"/>
    </location>
</feature>
<dbReference type="EMBL" id="UOYO01000020">
    <property type="protein sequence ID" value="VAY87126.1"/>
    <property type="molecule type" value="Genomic_DNA"/>
</dbReference>